<evidence type="ECO:0000313" key="1">
    <source>
        <dbReference type="EMBL" id="PJF19992.1"/>
    </source>
</evidence>
<dbReference type="AlphaFoldDB" id="A0A2H9TQI7"/>
<keyword evidence="2" id="KW-1185">Reference proteome</keyword>
<protein>
    <submittedName>
        <fullName evidence="1">Uncharacterized protein</fullName>
    </submittedName>
</protein>
<dbReference type="Proteomes" id="UP000240830">
    <property type="component" value="Unassembled WGS sequence"/>
</dbReference>
<accession>A0A2H9TQI7</accession>
<gene>
    <name evidence="1" type="ORF">PSACC_00178</name>
</gene>
<evidence type="ECO:0000313" key="2">
    <source>
        <dbReference type="Proteomes" id="UP000240830"/>
    </source>
</evidence>
<comment type="caution">
    <text evidence="1">The sequence shown here is derived from an EMBL/GenBank/DDBJ whole genome shotgun (WGS) entry which is preliminary data.</text>
</comment>
<reference evidence="1 2" key="1">
    <citation type="submission" date="2016-10" db="EMBL/GenBank/DDBJ databases">
        <title>The genome of Paramicrosporidium saccamoebae is the missing link in understanding Cryptomycota and Microsporidia evolution.</title>
        <authorList>
            <person name="Quandt C.A."/>
            <person name="Beaudet D."/>
            <person name="Corsaro D."/>
            <person name="Michel R."/>
            <person name="Corradi N."/>
            <person name="James T."/>
        </authorList>
    </citation>
    <scope>NUCLEOTIDE SEQUENCE [LARGE SCALE GENOMIC DNA]</scope>
    <source>
        <strain evidence="1 2">KSL3</strain>
    </source>
</reference>
<proteinExistence type="predicted"/>
<organism evidence="1 2">
    <name type="scientific">Paramicrosporidium saccamoebae</name>
    <dbReference type="NCBI Taxonomy" id="1246581"/>
    <lineage>
        <taxon>Eukaryota</taxon>
        <taxon>Fungi</taxon>
        <taxon>Fungi incertae sedis</taxon>
        <taxon>Cryptomycota</taxon>
        <taxon>Cryptomycota incertae sedis</taxon>
        <taxon>Paramicrosporidium</taxon>
    </lineage>
</organism>
<sequence>MLISSNLTVDLKGTVSFVLRNGQILEGADSLSVLAGDMVVVAVSKTDESCSDYLKTIAKEFCATGAYTEEENENVDFLFIPIEHE</sequence>
<name>A0A2H9TQI7_9FUNG</name>
<dbReference type="EMBL" id="MTSL01000014">
    <property type="protein sequence ID" value="PJF19992.1"/>
    <property type="molecule type" value="Genomic_DNA"/>
</dbReference>